<dbReference type="EMBL" id="CP088147">
    <property type="protein sequence ID" value="UTU51011.1"/>
    <property type="molecule type" value="Genomic_DNA"/>
</dbReference>
<feature type="domain" description="Glycosyltransferase 2-like" evidence="7">
    <location>
        <begin position="8"/>
        <end position="114"/>
    </location>
</feature>
<reference evidence="8 9" key="1">
    <citation type="journal article" date="2022" name="Microbiol. Resour. Announc.">
        <title>Complete Genome Sequence of Mesorhizobium ciceri Strain R30, a Rhizobium Used as a Commercial Inoculant for Chickpea in Argentina.</title>
        <authorList>
            <person name="Foresto E."/>
            <person name="Revale S."/>
            <person name="Primo E."/>
            <person name="Nievas F."/>
            <person name="Carezzano E."/>
            <person name="Puente M."/>
            <person name="Alzari P."/>
            <person name="Mart M."/>
            <person name="Ben-Assaya M."/>
            <person name="Mornico D."/>
            <person name="Santoro M."/>
            <person name="Mart F."/>
            <person name="Giordano W."/>
            <person name="Bogino P."/>
        </authorList>
    </citation>
    <scope>NUCLEOTIDE SEQUENCE [LARGE SCALE GENOMIC DNA]</scope>
    <source>
        <strain evidence="8 9">R30</strain>
    </source>
</reference>
<keyword evidence="5 6" id="KW-0472">Membrane</keyword>
<keyword evidence="9" id="KW-1185">Reference proteome</keyword>
<dbReference type="Proteomes" id="UP001060070">
    <property type="component" value="Chromosome"/>
</dbReference>
<feature type="transmembrane region" description="Helical" evidence="6">
    <location>
        <begin position="247"/>
        <end position="267"/>
    </location>
</feature>
<comment type="subcellular location">
    <subcellularLocation>
        <location evidence="1">Cell membrane</location>
    </subcellularLocation>
</comment>
<dbReference type="GO" id="GO:0005886">
    <property type="term" value="C:plasma membrane"/>
    <property type="evidence" value="ECO:0007669"/>
    <property type="project" value="UniProtKB-SubCell"/>
</dbReference>
<protein>
    <submittedName>
        <fullName evidence="8">Glycosyltransferase</fullName>
    </submittedName>
</protein>
<evidence type="ECO:0000256" key="4">
    <source>
        <dbReference type="ARBA" id="ARBA00022679"/>
    </source>
</evidence>
<dbReference type="RefSeq" id="WP_024503651.1">
    <property type="nucleotide sequence ID" value="NZ_CP088147.1"/>
</dbReference>
<keyword evidence="3" id="KW-0328">Glycosyltransferase</keyword>
<evidence type="ECO:0000256" key="3">
    <source>
        <dbReference type="ARBA" id="ARBA00022676"/>
    </source>
</evidence>
<sequence length="276" mass="30935">MQSKALLSVCIPTFNRRDRVAALVQQLLRADCPLQICVHIDGSTDGTNEALAKIASRDSSLVVTTGPNDGRGRAMFSAIASATGDYCMVFDDDDDLFADRLPEVCEHLSQRGVDEKIAGFVFSMALGHPETAAEPFPLERTNLIKMRADERVVGDKKEVIRTPLLKRVAVPPAGRFRRVPTSLLWSRLAIEYDVICVNIEIGRKRYLPEGMTARIRLLQRQNAYPMLLLNLIYIKAFWLGRYRSVRFLGKAVLACLSFGILSFPFLLKRSFVRVTS</sequence>
<dbReference type="Pfam" id="PF00535">
    <property type="entry name" value="Glycos_transf_2"/>
    <property type="match status" value="1"/>
</dbReference>
<dbReference type="InterPro" id="IPR029044">
    <property type="entry name" value="Nucleotide-diphossugar_trans"/>
</dbReference>
<keyword evidence="4" id="KW-0808">Transferase</keyword>
<name>A0AB38T9P9_9HYPH</name>
<gene>
    <name evidence="8" type="ORF">LRP29_26620</name>
</gene>
<evidence type="ECO:0000259" key="7">
    <source>
        <dbReference type="Pfam" id="PF00535"/>
    </source>
</evidence>
<dbReference type="Gene3D" id="3.90.550.10">
    <property type="entry name" value="Spore Coat Polysaccharide Biosynthesis Protein SpsA, Chain A"/>
    <property type="match status" value="1"/>
</dbReference>
<proteinExistence type="predicted"/>
<dbReference type="AlphaFoldDB" id="A0AB38T9P9"/>
<keyword evidence="6" id="KW-0812">Transmembrane</keyword>
<organism evidence="8 9">
    <name type="scientific">Mesorhizobium ciceri</name>
    <dbReference type="NCBI Taxonomy" id="39645"/>
    <lineage>
        <taxon>Bacteria</taxon>
        <taxon>Pseudomonadati</taxon>
        <taxon>Pseudomonadota</taxon>
        <taxon>Alphaproteobacteria</taxon>
        <taxon>Hyphomicrobiales</taxon>
        <taxon>Phyllobacteriaceae</taxon>
        <taxon>Mesorhizobium</taxon>
    </lineage>
</organism>
<accession>A0AB38T9P9</accession>
<dbReference type="InterPro" id="IPR001173">
    <property type="entry name" value="Glyco_trans_2-like"/>
</dbReference>
<evidence type="ECO:0000256" key="5">
    <source>
        <dbReference type="ARBA" id="ARBA00023136"/>
    </source>
</evidence>
<evidence type="ECO:0000313" key="8">
    <source>
        <dbReference type="EMBL" id="UTU51011.1"/>
    </source>
</evidence>
<evidence type="ECO:0000256" key="6">
    <source>
        <dbReference type="SAM" id="Phobius"/>
    </source>
</evidence>
<dbReference type="PANTHER" id="PTHR43646">
    <property type="entry name" value="GLYCOSYLTRANSFERASE"/>
    <property type="match status" value="1"/>
</dbReference>
<evidence type="ECO:0000313" key="9">
    <source>
        <dbReference type="Proteomes" id="UP001060070"/>
    </source>
</evidence>
<feature type="transmembrane region" description="Helical" evidence="6">
    <location>
        <begin position="223"/>
        <end position="241"/>
    </location>
</feature>
<evidence type="ECO:0000256" key="2">
    <source>
        <dbReference type="ARBA" id="ARBA00022475"/>
    </source>
</evidence>
<keyword evidence="2" id="KW-1003">Cell membrane</keyword>
<dbReference type="SUPFAM" id="SSF53448">
    <property type="entry name" value="Nucleotide-diphospho-sugar transferases"/>
    <property type="match status" value="1"/>
</dbReference>
<evidence type="ECO:0000256" key="1">
    <source>
        <dbReference type="ARBA" id="ARBA00004236"/>
    </source>
</evidence>
<keyword evidence="6" id="KW-1133">Transmembrane helix</keyword>
<dbReference type="GO" id="GO:0016757">
    <property type="term" value="F:glycosyltransferase activity"/>
    <property type="evidence" value="ECO:0007669"/>
    <property type="project" value="UniProtKB-KW"/>
</dbReference>
<dbReference type="PANTHER" id="PTHR43646:SF2">
    <property type="entry name" value="GLYCOSYLTRANSFERASE 2-LIKE DOMAIN-CONTAINING PROTEIN"/>
    <property type="match status" value="1"/>
</dbReference>